<accession>A0A1X7IFS6</accession>
<gene>
    <name evidence="1" type="ORF">SAMN06296010_0453</name>
</gene>
<dbReference type="RefSeq" id="WP_085482529.1">
    <property type="nucleotide sequence ID" value="NZ_FXAY01000001.1"/>
</dbReference>
<dbReference type="Proteomes" id="UP000193244">
    <property type="component" value="Unassembled WGS sequence"/>
</dbReference>
<organism evidence="1 2">
    <name type="scientific">Agreia pratensis</name>
    <dbReference type="NCBI Taxonomy" id="150121"/>
    <lineage>
        <taxon>Bacteria</taxon>
        <taxon>Bacillati</taxon>
        <taxon>Actinomycetota</taxon>
        <taxon>Actinomycetes</taxon>
        <taxon>Micrococcales</taxon>
        <taxon>Microbacteriaceae</taxon>
        <taxon>Agreia</taxon>
    </lineage>
</organism>
<dbReference type="STRING" id="150121.SAMN06296010_0453"/>
<name>A0A1X7IFS6_9MICO</name>
<evidence type="ECO:0000313" key="2">
    <source>
        <dbReference type="Proteomes" id="UP000193244"/>
    </source>
</evidence>
<proteinExistence type="predicted"/>
<reference evidence="2" key="1">
    <citation type="submission" date="2017-04" db="EMBL/GenBank/DDBJ databases">
        <authorList>
            <person name="Varghese N."/>
            <person name="Submissions S."/>
        </authorList>
    </citation>
    <scope>NUCLEOTIDE SEQUENCE [LARGE SCALE GENOMIC DNA]</scope>
    <source>
        <strain evidence="2">VKM Ac-2510</strain>
    </source>
</reference>
<dbReference type="AlphaFoldDB" id="A0A1X7IFS6"/>
<evidence type="ECO:0000313" key="1">
    <source>
        <dbReference type="EMBL" id="SMG13216.1"/>
    </source>
</evidence>
<dbReference type="InterPro" id="IPR046268">
    <property type="entry name" value="DUF6301"/>
</dbReference>
<dbReference type="Pfam" id="PF19818">
    <property type="entry name" value="DUF6301"/>
    <property type="match status" value="1"/>
</dbReference>
<dbReference type="OrthoDB" id="5106903at2"/>
<dbReference type="EMBL" id="FXAY01000001">
    <property type="protein sequence ID" value="SMG13216.1"/>
    <property type="molecule type" value="Genomic_DNA"/>
</dbReference>
<sequence length="174" mass="19020">MTELNCADTDRVRDIIHVFGGLSWPAPREEMASIGARLEWTILSETPHSTRFDTGFPTNFPIGGVTVDDGRIGQVTIKLTDKVTDPDAELAAELSSSAVHFREDITVLVGEPVSVRGGVESHWTWDLANGGRVTLTRSSSVVTLTVLQERYADIERNEEALGISESRDPEADLV</sequence>
<keyword evidence="2" id="KW-1185">Reference proteome</keyword>
<protein>
    <submittedName>
        <fullName evidence="1">Uncharacterized protein</fullName>
    </submittedName>
</protein>